<evidence type="ECO:0000313" key="2">
    <source>
        <dbReference type="Proteomes" id="UP000094741"/>
    </source>
</evidence>
<comment type="caution">
    <text evidence="1">The sequence shown here is derived from an EMBL/GenBank/DDBJ whole genome shotgun (WGS) entry which is preliminary data.</text>
</comment>
<dbReference type="RefSeq" id="WP_017041266.1">
    <property type="nucleotide sequence ID" value="NZ_AJYQ02000002.1"/>
</dbReference>
<evidence type="ECO:0000313" key="1">
    <source>
        <dbReference type="EMBL" id="OEE38271.1"/>
    </source>
</evidence>
<dbReference type="STRING" id="1187848.A1QO_02520"/>
<proteinExistence type="predicted"/>
<name>A0A1E5BK73_9VIBR</name>
<protein>
    <submittedName>
        <fullName evidence="1">Uncharacterized protein</fullName>
    </submittedName>
</protein>
<sequence length="86" mass="9638">MELDYSVVMSAIKVADQAFTAKHGCGAPYQKWDAALEQSVGEYNETNGTHFDPVEARHQYIEKQEAYLDSPKGKQEMVELVATTKL</sequence>
<dbReference type="EMBL" id="AJYQ02000002">
    <property type="protein sequence ID" value="OEE38271.1"/>
    <property type="molecule type" value="Genomic_DNA"/>
</dbReference>
<organism evidence="1 2">
    <name type="scientific">Vibrio genomosp. F10 str. ZF-129</name>
    <dbReference type="NCBI Taxonomy" id="1187848"/>
    <lineage>
        <taxon>Bacteria</taxon>
        <taxon>Pseudomonadati</taxon>
        <taxon>Pseudomonadota</taxon>
        <taxon>Gammaproteobacteria</taxon>
        <taxon>Vibrionales</taxon>
        <taxon>Vibrionaceae</taxon>
        <taxon>Vibrio</taxon>
    </lineage>
</organism>
<gene>
    <name evidence="1" type="ORF">A1QO_02520</name>
</gene>
<reference evidence="1 2" key="1">
    <citation type="journal article" date="2012" name="Science">
        <title>Ecological populations of bacteria act as socially cohesive units of antibiotic production and resistance.</title>
        <authorList>
            <person name="Cordero O.X."/>
            <person name="Wildschutte H."/>
            <person name="Kirkup B."/>
            <person name="Proehl S."/>
            <person name="Ngo L."/>
            <person name="Hussain F."/>
            <person name="Le Roux F."/>
            <person name="Mincer T."/>
            <person name="Polz M.F."/>
        </authorList>
    </citation>
    <scope>NUCLEOTIDE SEQUENCE [LARGE SCALE GENOMIC DNA]</scope>
    <source>
        <strain evidence="1 2">ZF-129</strain>
    </source>
</reference>
<dbReference type="Proteomes" id="UP000094741">
    <property type="component" value="Unassembled WGS sequence"/>
</dbReference>
<dbReference type="AlphaFoldDB" id="A0A1E5BK73"/>
<accession>A0A1E5BK73</accession>